<dbReference type="AlphaFoldDB" id="A0A8J1MWW1"/>
<dbReference type="RefSeq" id="XP_041445490.1">
    <property type="nucleotide sequence ID" value="XM_041589556.1"/>
</dbReference>
<dbReference type="Pfam" id="PF07714">
    <property type="entry name" value="PK_Tyr_Ser-Thr"/>
    <property type="match status" value="1"/>
</dbReference>
<evidence type="ECO:0000313" key="3">
    <source>
        <dbReference type="RefSeq" id="XP_041445489.1"/>
    </source>
</evidence>
<accession>A0A8J1MWW1</accession>
<dbReference type="Gene3D" id="1.10.510.10">
    <property type="entry name" value="Transferase(Phosphotransferase) domain 1"/>
    <property type="match status" value="1"/>
</dbReference>
<evidence type="ECO:0000313" key="7">
    <source>
        <dbReference type="RefSeq" id="XP_041445493.1"/>
    </source>
</evidence>
<evidence type="ECO:0000313" key="6">
    <source>
        <dbReference type="RefSeq" id="XP_041445492.1"/>
    </source>
</evidence>
<evidence type="ECO:0000313" key="5">
    <source>
        <dbReference type="RefSeq" id="XP_041445491.1"/>
    </source>
</evidence>
<feature type="domain" description="Serine-threonine/tyrosine-protein kinase catalytic" evidence="1">
    <location>
        <begin position="1"/>
        <end position="56"/>
    </location>
</feature>
<dbReference type="Proteomes" id="UP000186698">
    <property type="component" value="Chromosome 4L"/>
</dbReference>
<dbReference type="RefSeq" id="XP_041445491.1">
    <property type="nucleotide sequence ID" value="XM_041589557.1"/>
</dbReference>
<dbReference type="RefSeq" id="XP_041445489.1">
    <property type="nucleotide sequence ID" value="XM_041589555.1"/>
</dbReference>
<evidence type="ECO:0000313" key="2">
    <source>
        <dbReference type="Proteomes" id="UP000186698"/>
    </source>
</evidence>
<name>A0A8J1MWW1_XENLA</name>
<proteinExistence type="predicted"/>
<organism evidence="2 4">
    <name type="scientific">Xenopus laevis</name>
    <name type="common">African clawed frog</name>
    <dbReference type="NCBI Taxonomy" id="8355"/>
    <lineage>
        <taxon>Eukaryota</taxon>
        <taxon>Metazoa</taxon>
        <taxon>Chordata</taxon>
        <taxon>Craniata</taxon>
        <taxon>Vertebrata</taxon>
        <taxon>Euteleostomi</taxon>
        <taxon>Amphibia</taxon>
        <taxon>Batrachia</taxon>
        <taxon>Anura</taxon>
        <taxon>Pipoidea</taxon>
        <taxon>Pipidae</taxon>
        <taxon>Xenopodinae</taxon>
        <taxon>Xenopus</taxon>
        <taxon>Xenopus</taxon>
    </lineage>
</organism>
<dbReference type="KEGG" id="xla:121402817"/>
<dbReference type="GO" id="GO:0004672">
    <property type="term" value="F:protein kinase activity"/>
    <property type="evidence" value="ECO:0007669"/>
    <property type="project" value="InterPro"/>
</dbReference>
<sequence length="102" mass="11688">MWSFGVLVWEMFSKSRKKSFQLEAVEKISAGLRLFKPKMSSERGYMQMNNGWQKDFNFACFRDFGSFHRFGSSASALPHFGCSGLQKWPQSSAMSRGAQLFP</sequence>
<dbReference type="RefSeq" id="XP_041445492.1">
    <property type="nucleotide sequence ID" value="XM_041589558.1"/>
</dbReference>
<protein>
    <submittedName>
        <fullName evidence="3 4">Tyrosine-protein kinase ITK/TSK-like</fullName>
    </submittedName>
</protein>
<evidence type="ECO:0000313" key="4">
    <source>
        <dbReference type="RefSeq" id="XP_041445490.1"/>
    </source>
</evidence>
<keyword evidence="2" id="KW-1185">Reference proteome</keyword>
<gene>
    <name evidence="3 4 5 6 7" type="primary">LOC121402817</name>
</gene>
<reference evidence="3 4" key="1">
    <citation type="submission" date="2025-04" db="UniProtKB">
        <authorList>
            <consortium name="RefSeq"/>
        </authorList>
    </citation>
    <scope>IDENTIFICATION</scope>
    <source>
        <strain evidence="3 4">J_2021</strain>
        <tissue evidence="3 4">Erythrocytes</tissue>
    </source>
</reference>
<evidence type="ECO:0000259" key="1">
    <source>
        <dbReference type="Pfam" id="PF07714"/>
    </source>
</evidence>
<dbReference type="RefSeq" id="XP_041445493.1">
    <property type="nucleotide sequence ID" value="XM_041589559.1"/>
</dbReference>
<dbReference type="InterPro" id="IPR001245">
    <property type="entry name" value="Ser-Thr/Tyr_kinase_cat_dom"/>
</dbReference>
<dbReference type="GeneID" id="121402817"/>